<proteinExistence type="predicted"/>
<reference evidence="2 3" key="1">
    <citation type="submission" date="2023-08" db="EMBL/GenBank/DDBJ databases">
        <authorList>
            <person name="Joshi A."/>
            <person name="Thite S."/>
        </authorList>
    </citation>
    <scope>NUCLEOTIDE SEQUENCE [LARGE SCALE GENOMIC DNA]</scope>
    <source>
        <strain evidence="2 3">1E1</strain>
    </source>
</reference>
<dbReference type="PANTHER" id="PTHR30399">
    <property type="entry name" value="UNCHARACTERIZED PROTEIN YGJP"/>
    <property type="match status" value="1"/>
</dbReference>
<evidence type="ECO:0000313" key="2">
    <source>
        <dbReference type="EMBL" id="MDP4528836.1"/>
    </source>
</evidence>
<dbReference type="Gene3D" id="3.30.2010.10">
    <property type="entry name" value="Metalloproteases ('zincins'), catalytic domain"/>
    <property type="match status" value="1"/>
</dbReference>
<protein>
    <submittedName>
        <fullName evidence="2">SprT family zinc-dependent metalloprotease</fullName>
        <ecNumber evidence="2">3.4.-.-</ecNumber>
    </submittedName>
</protein>
<dbReference type="PANTHER" id="PTHR30399:SF1">
    <property type="entry name" value="UTP PYROPHOSPHATASE"/>
    <property type="match status" value="1"/>
</dbReference>
<evidence type="ECO:0000313" key="3">
    <source>
        <dbReference type="Proteomes" id="UP001236258"/>
    </source>
</evidence>
<keyword evidence="2" id="KW-0378">Hydrolase</keyword>
<dbReference type="Pfam" id="PF01863">
    <property type="entry name" value="YgjP-like"/>
    <property type="match status" value="1"/>
</dbReference>
<organism evidence="2 3">
    <name type="scientific">Alkalimonas delamerensis</name>
    <dbReference type="NCBI Taxonomy" id="265981"/>
    <lineage>
        <taxon>Bacteria</taxon>
        <taxon>Pseudomonadati</taxon>
        <taxon>Pseudomonadota</taxon>
        <taxon>Gammaproteobacteria</taxon>
        <taxon>Alkalimonas</taxon>
    </lineage>
</organism>
<sequence length="238" mass="28499">MNGLILASPLSELRYKLVRHPRRKRLAIQVRQGTVIVRATLHCPQQQIEAFVCSQQDWIQLQVRQQRHAMQQLEMQKPQHGVMLLDREISLQRLQAKVSGYHFDGNCLTLYTGSRVKPERQADCYQHQLNLWYQQQAELWMTERLGYWQQQMGVRPQSFYLKSWRRRWGCCHSDGRLGLNWHLIKAPAWVIDYVLVHELAHLTWMSHCPAFWQRVHQFYPQPATAKAWLQQHQWRLLS</sequence>
<evidence type="ECO:0000259" key="1">
    <source>
        <dbReference type="Pfam" id="PF01863"/>
    </source>
</evidence>
<dbReference type="CDD" id="cd07344">
    <property type="entry name" value="M48_yhfN_like"/>
    <property type="match status" value="1"/>
</dbReference>
<gene>
    <name evidence="2" type="ORF">Q3O59_07290</name>
</gene>
<keyword evidence="2" id="KW-0645">Protease</keyword>
<dbReference type="InterPro" id="IPR053136">
    <property type="entry name" value="UTP_pyrophosphatase-like"/>
</dbReference>
<dbReference type="EC" id="3.4.-.-" evidence="2"/>
<dbReference type="RefSeq" id="WP_305944940.1">
    <property type="nucleotide sequence ID" value="NZ_JAUZVY010000002.1"/>
</dbReference>
<name>A0ABT9GQB9_9GAMM</name>
<keyword evidence="2" id="KW-0482">Metalloprotease</keyword>
<dbReference type="Proteomes" id="UP001236258">
    <property type="component" value="Unassembled WGS sequence"/>
</dbReference>
<accession>A0ABT9GQB9</accession>
<dbReference type="GO" id="GO:0008237">
    <property type="term" value="F:metallopeptidase activity"/>
    <property type="evidence" value="ECO:0007669"/>
    <property type="project" value="UniProtKB-KW"/>
</dbReference>
<dbReference type="EMBL" id="JAUZVY010000002">
    <property type="protein sequence ID" value="MDP4528836.1"/>
    <property type="molecule type" value="Genomic_DNA"/>
</dbReference>
<feature type="domain" description="YgjP-like metallopeptidase" evidence="1">
    <location>
        <begin position="24"/>
        <end position="232"/>
    </location>
</feature>
<dbReference type="InterPro" id="IPR002725">
    <property type="entry name" value="YgjP-like_metallopeptidase"/>
</dbReference>
<keyword evidence="3" id="KW-1185">Reference proteome</keyword>
<comment type="caution">
    <text evidence="2">The sequence shown here is derived from an EMBL/GenBank/DDBJ whole genome shotgun (WGS) entry which is preliminary data.</text>
</comment>